<name>X0QTL1_9LACO</name>
<dbReference type="InterPro" id="IPR003675">
    <property type="entry name" value="Rce1/LyrA-like_dom"/>
</dbReference>
<keyword evidence="2" id="KW-0812">Transmembrane</keyword>
<comment type="similarity">
    <text evidence="1">Belongs to the UPF0177 family.</text>
</comment>
<accession>X0QTL1</accession>
<dbReference type="GO" id="GO:0080120">
    <property type="term" value="P:CAAX-box protein maturation"/>
    <property type="evidence" value="ECO:0007669"/>
    <property type="project" value="UniProtKB-ARBA"/>
</dbReference>
<evidence type="ECO:0000313" key="5">
    <source>
        <dbReference type="Proteomes" id="UP000051236"/>
    </source>
</evidence>
<organism evidence="4 5">
    <name type="scientific">Agrilactobacillus composti DSM 18527 = JCM 14202</name>
    <dbReference type="NCBI Taxonomy" id="1423734"/>
    <lineage>
        <taxon>Bacteria</taxon>
        <taxon>Bacillati</taxon>
        <taxon>Bacillota</taxon>
        <taxon>Bacilli</taxon>
        <taxon>Lactobacillales</taxon>
        <taxon>Lactobacillaceae</taxon>
        <taxon>Agrilactobacillus</taxon>
    </lineage>
</organism>
<reference evidence="4 5" key="1">
    <citation type="journal article" date="2015" name="Genome Announc.">
        <title>Expanding the biotechnology potential of lactobacilli through comparative genomics of 213 strains and associated genera.</title>
        <authorList>
            <person name="Sun Z."/>
            <person name="Harris H.M."/>
            <person name="McCann A."/>
            <person name="Guo C."/>
            <person name="Argimon S."/>
            <person name="Zhang W."/>
            <person name="Yang X."/>
            <person name="Jeffery I.B."/>
            <person name="Cooney J.C."/>
            <person name="Kagawa T.F."/>
            <person name="Liu W."/>
            <person name="Song Y."/>
            <person name="Salvetti E."/>
            <person name="Wrobel A."/>
            <person name="Rasinkangas P."/>
            <person name="Parkhill J."/>
            <person name="Rea M.C."/>
            <person name="O'Sullivan O."/>
            <person name="Ritari J."/>
            <person name="Douillard F.P."/>
            <person name="Paul Ross R."/>
            <person name="Yang R."/>
            <person name="Briner A.E."/>
            <person name="Felis G.E."/>
            <person name="de Vos W.M."/>
            <person name="Barrangou R."/>
            <person name="Klaenhammer T.R."/>
            <person name="Caufield P.W."/>
            <person name="Cui Y."/>
            <person name="Zhang H."/>
            <person name="O'Toole P.W."/>
        </authorList>
    </citation>
    <scope>NUCLEOTIDE SEQUENCE [LARGE SCALE GENOMIC DNA]</scope>
    <source>
        <strain evidence="4 5">DSM 18527</strain>
    </source>
</reference>
<gene>
    <name evidence="4" type="ORF">FC83_GL002194</name>
</gene>
<dbReference type="RefSeq" id="WP_035456128.1">
    <property type="nucleotide sequence ID" value="NZ_AZGA01000029.1"/>
</dbReference>
<dbReference type="Pfam" id="PF02517">
    <property type="entry name" value="Rce1-like"/>
    <property type="match status" value="1"/>
</dbReference>
<protein>
    <recommendedName>
        <fullName evidence="3">CAAX prenyl protease 2/Lysostaphin resistance protein A-like domain-containing protein</fullName>
    </recommendedName>
</protein>
<dbReference type="AlphaFoldDB" id="X0QTL1"/>
<dbReference type="Proteomes" id="UP000051236">
    <property type="component" value="Unassembled WGS sequence"/>
</dbReference>
<dbReference type="PANTHER" id="PTHR39430:SF1">
    <property type="entry name" value="PROTEASE"/>
    <property type="match status" value="1"/>
</dbReference>
<dbReference type="STRING" id="1423734.FC83_GL002194"/>
<keyword evidence="5" id="KW-1185">Reference proteome</keyword>
<evidence type="ECO:0000259" key="3">
    <source>
        <dbReference type="Pfam" id="PF02517"/>
    </source>
</evidence>
<dbReference type="eggNOG" id="COG1266">
    <property type="taxonomic scope" value="Bacteria"/>
</dbReference>
<dbReference type="EMBL" id="AZGA01000029">
    <property type="protein sequence ID" value="KRM34205.1"/>
    <property type="molecule type" value="Genomic_DNA"/>
</dbReference>
<feature type="transmembrane region" description="Helical" evidence="2">
    <location>
        <begin position="37"/>
        <end position="57"/>
    </location>
</feature>
<feature type="transmembrane region" description="Helical" evidence="2">
    <location>
        <begin position="69"/>
        <end position="89"/>
    </location>
</feature>
<evidence type="ECO:0000256" key="1">
    <source>
        <dbReference type="ARBA" id="ARBA00009067"/>
    </source>
</evidence>
<keyword evidence="2" id="KW-0472">Membrane</keyword>
<dbReference type="GO" id="GO:0004175">
    <property type="term" value="F:endopeptidase activity"/>
    <property type="evidence" value="ECO:0007669"/>
    <property type="project" value="UniProtKB-ARBA"/>
</dbReference>
<evidence type="ECO:0000256" key="2">
    <source>
        <dbReference type="SAM" id="Phobius"/>
    </source>
</evidence>
<feature type="domain" description="CAAX prenyl protease 2/Lysostaphin resistance protein A-like" evidence="3">
    <location>
        <begin position="95"/>
        <end position="198"/>
    </location>
</feature>
<feature type="transmembrane region" description="Helical" evidence="2">
    <location>
        <begin position="133"/>
        <end position="151"/>
    </location>
</feature>
<sequence length="252" mass="28646">MTQRARILRIGLFLLSFGLIDYMYGSIFNRLIVSDTWFIVIYKVCGLVLVVILNRLITHQSFFWNLKISVGRTLLWLMAIGTLTLFAVYHPVNFINALSEAATAAIAEELMFRGVLFPQLLKLTFNPKRRFNSTLLAIGLCGLIFGLWHFINLMHQPFLVTLCQVIEVSGMGCLLTAVYLRSRSLTLPIALHFWLDFVIRLNKSSYVPVSSSQISVGTSIGHLCLYLAIALVIMPKKPILKYVQRFIPKLDF</sequence>
<proteinExistence type="inferred from homology"/>
<feature type="transmembrane region" description="Helical" evidence="2">
    <location>
        <begin position="7"/>
        <end position="25"/>
    </location>
</feature>
<feature type="transmembrane region" description="Helical" evidence="2">
    <location>
        <begin position="157"/>
        <end position="178"/>
    </location>
</feature>
<comment type="caution">
    <text evidence="4">The sequence shown here is derived from an EMBL/GenBank/DDBJ whole genome shotgun (WGS) entry which is preliminary data.</text>
</comment>
<feature type="transmembrane region" description="Helical" evidence="2">
    <location>
        <begin position="214"/>
        <end position="234"/>
    </location>
</feature>
<dbReference type="PANTHER" id="PTHR39430">
    <property type="entry name" value="MEMBRANE-ASSOCIATED PROTEASE-RELATED"/>
    <property type="match status" value="1"/>
</dbReference>
<evidence type="ECO:0000313" key="4">
    <source>
        <dbReference type="EMBL" id="KRM34205.1"/>
    </source>
</evidence>
<keyword evidence="2" id="KW-1133">Transmembrane helix</keyword>
<dbReference type="PATRIC" id="fig|1423734.3.peg.2216"/>